<keyword evidence="3" id="KW-1185">Reference proteome</keyword>
<sequence length="77" mass="8017">MRMTNFQVAHRDKQEPTATLLVRVIVCLALFVGGLALIGIGSDGADAENLGSALTFVGGIVLISLAFGLPMMGATER</sequence>
<accession>A0ABN2NHA6</accession>
<dbReference type="EMBL" id="BAAANL010000004">
    <property type="protein sequence ID" value="GAA1864245.1"/>
    <property type="molecule type" value="Genomic_DNA"/>
</dbReference>
<organism evidence="2 3">
    <name type="scientific">Myceligenerans crystallogenes</name>
    <dbReference type="NCBI Taxonomy" id="316335"/>
    <lineage>
        <taxon>Bacteria</taxon>
        <taxon>Bacillati</taxon>
        <taxon>Actinomycetota</taxon>
        <taxon>Actinomycetes</taxon>
        <taxon>Micrococcales</taxon>
        <taxon>Promicromonosporaceae</taxon>
        <taxon>Myceligenerans</taxon>
    </lineage>
</organism>
<evidence type="ECO:0000256" key="1">
    <source>
        <dbReference type="SAM" id="Phobius"/>
    </source>
</evidence>
<dbReference type="Proteomes" id="UP001501094">
    <property type="component" value="Unassembled WGS sequence"/>
</dbReference>
<reference evidence="2 3" key="1">
    <citation type="journal article" date="2019" name="Int. J. Syst. Evol. Microbiol.">
        <title>The Global Catalogue of Microorganisms (GCM) 10K type strain sequencing project: providing services to taxonomists for standard genome sequencing and annotation.</title>
        <authorList>
            <consortium name="The Broad Institute Genomics Platform"/>
            <consortium name="The Broad Institute Genome Sequencing Center for Infectious Disease"/>
            <person name="Wu L."/>
            <person name="Ma J."/>
        </authorList>
    </citation>
    <scope>NUCLEOTIDE SEQUENCE [LARGE SCALE GENOMIC DNA]</scope>
    <source>
        <strain evidence="2 3">JCM 14326</strain>
    </source>
</reference>
<evidence type="ECO:0000313" key="2">
    <source>
        <dbReference type="EMBL" id="GAA1864245.1"/>
    </source>
</evidence>
<feature type="transmembrane region" description="Helical" evidence="1">
    <location>
        <begin position="53"/>
        <end position="74"/>
    </location>
</feature>
<keyword evidence="1" id="KW-0472">Membrane</keyword>
<name>A0ABN2NHA6_9MICO</name>
<comment type="caution">
    <text evidence="2">The sequence shown here is derived from an EMBL/GenBank/DDBJ whole genome shotgun (WGS) entry which is preliminary data.</text>
</comment>
<keyword evidence="1" id="KW-0812">Transmembrane</keyword>
<proteinExistence type="predicted"/>
<protein>
    <submittedName>
        <fullName evidence="2">Uncharacterized protein</fullName>
    </submittedName>
</protein>
<evidence type="ECO:0000313" key="3">
    <source>
        <dbReference type="Proteomes" id="UP001501094"/>
    </source>
</evidence>
<feature type="transmembrane region" description="Helical" evidence="1">
    <location>
        <begin position="20"/>
        <end position="41"/>
    </location>
</feature>
<keyword evidence="1" id="KW-1133">Transmembrane helix</keyword>
<gene>
    <name evidence="2" type="ORF">GCM10009751_22880</name>
</gene>